<gene>
    <name evidence="2" type="ORF">BACINT_00900</name>
</gene>
<dbReference type="EMBL" id="ABJL02000006">
    <property type="protein sequence ID" value="EDV07332.1"/>
    <property type="molecule type" value="Genomic_DNA"/>
</dbReference>
<dbReference type="Pfam" id="PF03956">
    <property type="entry name" value="Lys_export"/>
    <property type="match status" value="1"/>
</dbReference>
<dbReference type="eggNOG" id="ENOG503397Y">
    <property type="taxonomic scope" value="Bacteria"/>
</dbReference>
<evidence type="ECO:0000256" key="1">
    <source>
        <dbReference type="SAM" id="Phobius"/>
    </source>
</evidence>
<sequence>MIFSNITKQGCVRSAAQSDFDASLFTFKNPIFAPKNDIDMFTIIGLMLTGMLLGYLLRKRNLSGIHKVITVLIWLLLFILGIEVGGNEQIIKGLHTIGLEAVILTIGGTLGSVIAAWALWRALYKRKGGRA</sequence>
<feature type="transmembrane region" description="Helical" evidence="1">
    <location>
        <begin position="102"/>
        <end position="120"/>
    </location>
</feature>
<organism evidence="2 3">
    <name type="scientific">Bacteroides intestinalis DSM 17393</name>
    <dbReference type="NCBI Taxonomy" id="471870"/>
    <lineage>
        <taxon>Bacteria</taxon>
        <taxon>Pseudomonadati</taxon>
        <taxon>Bacteroidota</taxon>
        <taxon>Bacteroidia</taxon>
        <taxon>Bacteroidales</taxon>
        <taxon>Bacteroidaceae</taxon>
        <taxon>Bacteroides</taxon>
    </lineage>
</organism>
<proteinExistence type="predicted"/>
<reference evidence="2 3" key="2">
    <citation type="submission" date="2008-04" db="EMBL/GenBank/DDBJ databases">
        <authorList>
            <person name="Fulton L."/>
            <person name="Clifton S."/>
            <person name="Fulton B."/>
            <person name="Xu J."/>
            <person name="Minx P."/>
            <person name="Pepin K.H."/>
            <person name="Johnson M."/>
            <person name="Thiruvilangam P."/>
            <person name="Bhonagiri V."/>
            <person name="Nash W.E."/>
            <person name="Mardis E.R."/>
            <person name="Wilson R.K."/>
        </authorList>
    </citation>
    <scope>NUCLEOTIDE SEQUENCE [LARGE SCALE GENOMIC DNA]</scope>
    <source>
        <strain evidence="2 3">DSM 17393</strain>
    </source>
</reference>
<dbReference type="GO" id="GO:0015661">
    <property type="term" value="F:L-lysine efflux transmembrane transporter activity"/>
    <property type="evidence" value="ECO:0007669"/>
    <property type="project" value="InterPro"/>
</dbReference>
<keyword evidence="1" id="KW-0472">Membrane</keyword>
<dbReference type="InterPro" id="IPR005642">
    <property type="entry name" value="LysO"/>
</dbReference>
<evidence type="ECO:0008006" key="4">
    <source>
        <dbReference type="Google" id="ProtNLM"/>
    </source>
</evidence>
<keyword evidence="1" id="KW-1133">Transmembrane helix</keyword>
<protein>
    <recommendedName>
        <fullName evidence="4">DUF340 domain-containing protein</fullName>
    </recommendedName>
</protein>
<dbReference type="AlphaFoldDB" id="B3C7K8"/>
<reference evidence="2 3" key="1">
    <citation type="submission" date="2008-04" db="EMBL/GenBank/DDBJ databases">
        <title>Draft genome sequence of Bacteroides intestinalis (DSM 17393).</title>
        <authorList>
            <person name="Sudarsanam P."/>
            <person name="Ley R."/>
            <person name="Guruge J."/>
            <person name="Turnbaugh P.J."/>
            <person name="Mahowald M."/>
            <person name="Liep D."/>
            <person name="Gordon J."/>
        </authorList>
    </citation>
    <scope>NUCLEOTIDE SEQUENCE [LARGE SCALE GENOMIC DNA]</scope>
    <source>
        <strain evidence="2 3">DSM 17393</strain>
    </source>
</reference>
<accession>B3C7K8</accession>
<dbReference type="STRING" id="471870.BACINT_00900"/>
<dbReference type="Proteomes" id="UP000004596">
    <property type="component" value="Unassembled WGS sequence"/>
</dbReference>
<feature type="transmembrane region" description="Helical" evidence="1">
    <location>
        <begin position="64"/>
        <end position="82"/>
    </location>
</feature>
<name>B3C7K8_9BACE</name>
<evidence type="ECO:0000313" key="2">
    <source>
        <dbReference type="EMBL" id="EDV07332.1"/>
    </source>
</evidence>
<evidence type="ECO:0000313" key="3">
    <source>
        <dbReference type="Proteomes" id="UP000004596"/>
    </source>
</evidence>
<feature type="transmembrane region" description="Helical" evidence="1">
    <location>
        <begin position="38"/>
        <end position="57"/>
    </location>
</feature>
<keyword evidence="1" id="KW-0812">Transmembrane</keyword>
<comment type="caution">
    <text evidence="2">The sequence shown here is derived from an EMBL/GenBank/DDBJ whole genome shotgun (WGS) entry which is preliminary data.</text>
</comment>